<evidence type="ECO:0000313" key="2">
    <source>
        <dbReference type="Proteomes" id="UP001165586"/>
    </source>
</evidence>
<comment type="caution">
    <text evidence="1">The sequence shown here is derived from an EMBL/GenBank/DDBJ whole genome shotgun (WGS) entry which is preliminary data.</text>
</comment>
<sequence>MTTINIFTTGTDPEMFARRRDNGVITSVAGLLGCSKEKKLDLSDLVRLQEDNVLAEFDINPCENFQQFNDSIQSGIDLTRALLAQHGLDIAEGVSSHIYSQSELESFDKSAFVFGCTPDYNAMTGQKNPSPAAADPGLRTAGGHVHIGFPKDVRMNRELQMDAGVLCDYYLSLPSLFMDSDTRRKELYGKAGAIRFKDYGIEYRSLSNFWIFKEQL</sequence>
<feature type="non-terminal residue" evidence="1">
    <location>
        <position position="216"/>
    </location>
</feature>
<dbReference type="InterPro" id="IPR025681">
    <property type="entry name" value="COOH-NH2_lig"/>
</dbReference>
<dbReference type="Pfam" id="PF14395">
    <property type="entry name" value="COOH-NH2_lig"/>
    <property type="match status" value="1"/>
</dbReference>
<proteinExistence type="predicted"/>
<dbReference type="Proteomes" id="UP001165586">
    <property type="component" value="Unassembled WGS sequence"/>
</dbReference>
<gene>
    <name evidence="1" type="ORF">N1032_23590</name>
</gene>
<dbReference type="EMBL" id="JANLCJ010000133">
    <property type="protein sequence ID" value="MCS5736718.1"/>
    <property type="molecule type" value="Genomic_DNA"/>
</dbReference>
<protein>
    <submittedName>
        <fullName evidence="1">Uncharacterized protein</fullName>
    </submittedName>
</protein>
<keyword evidence="2" id="KW-1185">Reference proteome</keyword>
<organism evidence="1 2">
    <name type="scientific">Herbiconiux daphne</name>
    <dbReference type="NCBI Taxonomy" id="2970914"/>
    <lineage>
        <taxon>Bacteria</taxon>
        <taxon>Bacillati</taxon>
        <taxon>Actinomycetota</taxon>
        <taxon>Actinomycetes</taxon>
        <taxon>Micrococcales</taxon>
        <taxon>Microbacteriaceae</taxon>
        <taxon>Herbiconiux</taxon>
    </lineage>
</organism>
<accession>A0ABT2H9Y9</accession>
<name>A0ABT2H9Y9_9MICO</name>
<reference evidence="1" key="1">
    <citation type="submission" date="2022-08" db="EMBL/GenBank/DDBJ databases">
        <authorList>
            <person name="Deng Y."/>
            <person name="Han X.-F."/>
            <person name="Zhang Y.-Q."/>
        </authorList>
    </citation>
    <scope>NUCLEOTIDE SEQUENCE</scope>
    <source>
        <strain evidence="1">CPCC 203386</strain>
    </source>
</reference>
<evidence type="ECO:0000313" key="1">
    <source>
        <dbReference type="EMBL" id="MCS5736718.1"/>
    </source>
</evidence>
<dbReference type="RefSeq" id="WP_259542806.1">
    <property type="nucleotide sequence ID" value="NZ_JANLCJ010000133.1"/>
</dbReference>